<proteinExistence type="predicted"/>
<evidence type="ECO:0000256" key="3">
    <source>
        <dbReference type="ARBA" id="ARBA00023002"/>
    </source>
</evidence>
<dbReference type="RefSeq" id="WP_155316323.1">
    <property type="nucleotide sequence ID" value="NZ_AP021874.1"/>
</dbReference>
<dbReference type="InterPro" id="IPR051452">
    <property type="entry name" value="Diverse_Oxidoreductases"/>
</dbReference>
<dbReference type="GO" id="GO:0051537">
    <property type="term" value="F:2 iron, 2 sulfur cluster binding"/>
    <property type="evidence" value="ECO:0007669"/>
    <property type="project" value="UniProtKB-KW"/>
</dbReference>
<dbReference type="KEGG" id="dalk:DSCA_20610"/>
<evidence type="ECO:0000313" key="8">
    <source>
        <dbReference type="Proteomes" id="UP000427906"/>
    </source>
</evidence>
<keyword evidence="4" id="KW-0408">Iron</keyword>
<dbReference type="EMBL" id="AP021874">
    <property type="protein sequence ID" value="BBO68131.1"/>
    <property type="molecule type" value="Genomic_DNA"/>
</dbReference>
<keyword evidence="3" id="KW-0560">Oxidoreductase</keyword>
<keyword evidence="5" id="KW-0411">Iron-sulfur</keyword>
<sequence length="150" mass="15983">MKKLITLTVNDREVAIAVEPNLTLTNLLRYELGLTGTKKGCETGDCGACTVIMDGIPVNSCLVLAVQANGRKIETIEGLETGAGLHPVQDAFVEYGAIQCGFCSPGMILSAKHLLDKNDSPDEEEIRAAISGNLCRCTGYQKIIDAIKSV</sequence>
<dbReference type="GO" id="GO:0046872">
    <property type="term" value="F:metal ion binding"/>
    <property type="evidence" value="ECO:0007669"/>
    <property type="project" value="UniProtKB-KW"/>
</dbReference>
<dbReference type="PROSITE" id="PS51085">
    <property type="entry name" value="2FE2S_FER_2"/>
    <property type="match status" value="1"/>
</dbReference>
<feature type="domain" description="2Fe-2S ferredoxin-type" evidence="6">
    <location>
        <begin position="3"/>
        <end position="79"/>
    </location>
</feature>
<dbReference type="OrthoDB" id="9775084at2"/>
<evidence type="ECO:0000256" key="2">
    <source>
        <dbReference type="ARBA" id="ARBA00022723"/>
    </source>
</evidence>
<keyword evidence="1" id="KW-0001">2Fe-2S</keyword>
<dbReference type="PANTHER" id="PTHR44379">
    <property type="entry name" value="OXIDOREDUCTASE WITH IRON-SULFUR SUBUNIT"/>
    <property type="match status" value="1"/>
</dbReference>
<dbReference type="Pfam" id="PF01799">
    <property type="entry name" value="Fer2_2"/>
    <property type="match status" value="1"/>
</dbReference>
<dbReference type="InterPro" id="IPR036884">
    <property type="entry name" value="2Fe-2S-bd_dom_sf"/>
</dbReference>
<dbReference type="GO" id="GO:0016491">
    <property type="term" value="F:oxidoreductase activity"/>
    <property type="evidence" value="ECO:0007669"/>
    <property type="project" value="UniProtKB-KW"/>
</dbReference>
<reference evidence="7 8" key="1">
    <citation type="submission" date="2019-11" db="EMBL/GenBank/DDBJ databases">
        <title>Comparative genomics of hydrocarbon-degrading Desulfosarcina strains.</title>
        <authorList>
            <person name="Watanabe M."/>
            <person name="Kojima H."/>
            <person name="Fukui M."/>
        </authorList>
    </citation>
    <scope>NUCLEOTIDE SEQUENCE [LARGE SCALE GENOMIC DNA]</scope>
    <source>
        <strain evidence="7 8">PL12</strain>
    </source>
</reference>
<dbReference type="PROSITE" id="PS00197">
    <property type="entry name" value="2FE2S_FER_1"/>
    <property type="match status" value="1"/>
</dbReference>
<dbReference type="SUPFAM" id="SSF54292">
    <property type="entry name" value="2Fe-2S ferredoxin-like"/>
    <property type="match status" value="1"/>
</dbReference>
<keyword evidence="2" id="KW-0479">Metal-binding</keyword>
<organism evidence="7 8">
    <name type="scientific">Desulfosarcina alkanivorans</name>
    <dbReference type="NCBI Taxonomy" id="571177"/>
    <lineage>
        <taxon>Bacteria</taxon>
        <taxon>Pseudomonadati</taxon>
        <taxon>Thermodesulfobacteriota</taxon>
        <taxon>Desulfobacteria</taxon>
        <taxon>Desulfobacterales</taxon>
        <taxon>Desulfosarcinaceae</taxon>
        <taxon>Desulfosarcina</taxon>
    </lineage>
</organism>
<dbReference type="AlphaFoldDB" id="A0A5K7YMN1"/>
<evidence type="ECO:0000313" key="7">
    <source>
        <dbReference type="EMBL" id="BBO68131.1"/>
    </source>
</evidence>
<dbReference type="Proteomes" id="UP000427906">
    <property type="component" value="Chromosome"/>
</dbReference>
<dbReference type="CDD" id="cd00207">
    <property type="entry name" value="fer2"/>
    <property type="match status" value="1"/>
</dbReference>
<name>A0A5K7YMN1_9BACT</name>
<evidence type="ECO:0000256" key="4">
    <source>
        <dbReference type="ARBA" id="ARBA00023004"/>
    </source>
</evidence>
<gene>
    <name evidence="7" type="ORF">DSCA_20610</name>
</gene>
<dbReference type="Gene3D" id="3.10.20.30">
    <property type="match status" value="1"/>
</dbReference>
<dbReference type="SUPFAM" id="SSF47741">
    <property type="entry name" value="CO dehydrogenase ISP C-domain like"/>
    <property type="match status" value="1"/>
</dbReference>
<dbReference type="Gene3D" id="1.10.150.120">
    <property type="entry name" value="[2Fe-2S]-binding domain"/>
    <property type="match status" value="1"/>
</dbReference>
<evidence type="ECO:0000256" key="5">
    <source>
        <dbReference type="ARBA" id="ARBA00023014"/>
    </source>
</evidence>
<dbReference type="PANTHER" id="PTHR44379:SF5">
    <property type="entry name" value="OXIDOREDUCTASE WITH IRON-SULFUR SUBUNIT"/>
    <property type="match status" value="1"/>
</dbReference>
<keyword evidence="8" id="KW-1185">Reference proteome</keyword>
<dbReference type="InterPro" id="IPR002888">
    <property type="entry name" value="2Fe-2S-bd"/>
</dbReference>
<dbReference type="InterPro" id="IPR012675">
    <property type="entry name" value="Beta-grasp_dom_sf"/>
</dbReference>
<dbReference type="FunFam" id="1.10.150.120:FF:000003">
    <property type="entry name" value="Carbon monoxide dehydrogenase, small subunit"/>
    <property type="match status" value="1"/>
</dbReference>
<protein>
    <submittedName>
        <fullName evidence="7">Oxidoreductase</fullName>
    </submittedName>
</protein>
<dbReference type="InterPro" id="IPR001041">
    <property type="entry name" value="2Fe-2S_ferredoxin-type"/>
</dbReference>
<evidence type="ECO:0000256" key="1">
    <source>
        <dbReference type="ARBA" id="ARBA00022714"/>
    </source>
</evidence>
<evidence type="ECO:0000259" key="6">
    <source>
        <dbReference type="PROSITE" id="PS51085"/>
    </source>
</evidence>
<dbReference type="InterPro" id="IPR006058">
    <property type="entry name" value="2Fe2S_fd_BS"/>
</dbReference>
<dbReference type="FunFam" id="3.10.20.30:FF:000020">
    <property type="entry name" value="Xanthine dehydrogenase iron-sulfur subunit"/>
    <property type="match status" value="1"/>
</dbReference>
<accession>A0A5K7YMN1</accession>
<dbReference type="Pfam" id="PF00111">
    <property type="entry name" value="Fer2"/>
    <property type="match status" value="1"/>
</dbReference>
<dbReference type="InterPro" id="IPR036010">
    <property type="entry name" value="2Fe-2S_ferredoxin-like_sf"/>
</dbReference>